<dbReference type="InterPro" id="IPR036388">
    <property type="entry name" value="WH-like_DNA-bd_sf"/>
</dbReference>
<feature type="region of interest" description="Disordered" evidence="3">
    <location>
        <begin position="1"/>
        <end position="44"/>
    </location>
</feature>
<feature type="compositionally biased region" description="Polar residues" evidence="3">
    <location>
        <begin position="1"/>
        <end position="31"/>
    </location>
</feature>
<protein>
    <submittedName>
        <fullName evidence="6">La-related protein 1C-like</fullName>
    </submittedName>
</protein>
<feature type="compositionally biased region" description="Basic and acidic residues" evidence="3">
    <location>
        <begin position="529"/>
        <end position="538"/>
    </location>
</feature>
<accession>A0A6J1BT89</accession>
<dbReference type="AlphaFoldDB" id="A0A6J1BT89"/>
<feature type="compositionally biased region" description="Polar residues" evidence="3">
    <location>
        <begin position="155"/>
        <end position="186"/>
    </location>
</feature>
<dbReference type="CDD" id="cd07323">
    <property type="entry name" value="LAM"/>
    <property type="match status" value="1"/>
</dbReference>
<proteinExistence type="predicted"/>
<keyword evidence="1 2" id="KW-0694">RNA-binding</keyword>
<dbReference type="PROSITE" id="PS50961">
    <property type="entry name" value="HTH_LA"/>
    <property type="match status" value="1"/>
</dbReference>
<feature type="compositionally biased region" description="Polar residues" evidence="3">
    <location>
        <begin position="130"/>
        <end position="142"/>
    </location>
</feature>
<gene>
    <name evidence="6" type="primary">LOC111005512</name>
</gene>
<feature type="compositionally biased region" description="Polar residues" evidence="3">
    <location>
        <begin position="194"/>
        <end position="234"/>
    </location>
</feature>
<dbReference type="Proteomes" id="UP000504603">
    <property type="component" value="Unplaced"/>
</dbReference>
<feature type="domain" description="HTH La-type RNA-binding" evidence="4">
    <location>
        <begin position="361"/>
        <end position="450"/>
    </location>
</feature>
<evidence type="ECO:0000256" key="2">
    <source>
        <dbReference type="PROSITE-ProRule" id="PRU00332"/>
    </source>
</evidence>
<sequence length="538" mass="57538">MMAATNLSDANSATASANHSPRQSAQNISSPKSRRRNTSSSPWTLIVRGELDSIAVPSSPSAVVEPVSFSSSSPLPSAVVEPVCESLDGGNGSASNVGKKPAWNKLSNGTVAVESGPVMGAVSWPALSDSAKTPTKTSSDSLKSLADGSAGQGAGTPSSSSNKEGNNDVVSPTYDSTLTHPTTSRQKSMRRNGFGNSHNSGLPQQSALSSPVIDTTPNNASKDQTQRTTFASQSHNDHGHQQARNSFSRSRGGGSHPRGDNSHYHNHGGRRDHDRGNQDWNSNRNFNAQPHRVVHRLMRPPPPPNTAPFIPPPPMRPLGGPIPFSDFAPPMVYVGLPPPPPEALRGVPFVTPIPPNAMFFPALDPQLPAMIVKQIDYYFSGENLIKDTFLRQNMNEHGWVPIRLIASFKKVSCLTDNIQLILDSLQSSTVVETKGDKVRRRNDYDRWIIRPPAQGPNVAGPPSPGSFNQDMLAAGVQVISLENNHSSTEGGQGDAHVEALHSCRPHENLSTQMQPYGDDGTGQVNIKTGSDHSSSERS</sequence>
<dbReference type="PANTHER" id="PTHR22792:SF132">
    <property type="entry name" value="LA-RELATED PROTEIN 1"/>
    <property type="match status" value="1"/>
</dbReference>
<evidence type="ECO:0000313" key="5">
    <source>
        <dbReference type="Proteomes" id="UP000504603"/>
    </source>
</evidence>
<dbReference type="GO" id="GO:0003723">
    <property type="term" value="F:RNA binding"/>
    <property type="evidence" value="ECO:0007669"/>
    <property type="project" value="UniProtKB-UniRule"/>
</dbReference>
<dbReference type="PANTHER" id="PTHR22792">
    <property type="entry name" value="LUPUS LA PROTEIN-RELATED"/>
    <property type="match status" value="1"/>
</dbReference>
<feature type="region of interest" description="Disordered" evidence="3">
    <location>
        <begin position="127"/>
        <end position="285"/>
    </location>
</feature>
<dbReference type="OrthoDB" id="340227at2759"/>
<feature type="region of interest" description="Disordered" evidence="3">
    <location>
        <begin position="508"/>
        <end position="538"/>
    </location>
</feature>
<keyword evidence="5" id="KW-1185">Reference proteome</keyword>
<reference evidence="6" key="1">
    <citation type="submission" date="2025-08" db="UniProtKB">
        <authorList>
            <consortium name="RefSeq"/>
        </authorList>
    </citation>
    <scope>IDENTIFICATION</scope>
    <source>
        <strain evidence="6">OHB3-1</strain>
    </source>
</reference>
<dbReference type="GO" id="GO:0005737">
    <property type="term" value="C:cytoplasm"/>
    <property type="evidence" value="ECO:0007669"/>
    <property type="project" value="UniProtKB-ARBA"/>
</dbReference>
<dbReference type="SMART" id="SM00715">
    <property type="entry name" value="LA"/>
    <property type="match status" value="1"/>
</dbReference>
<evidence type="ECO:0000256" key="3">
    <source>
        <dbReference type="SAM" id="MobiDB-lite"/>
    </source>
</evidence>
<dbReference type="Pfam" id="PF05383">
    <property type="entry name" value="La"/>
    <property type="match status" value="1"/>
</dbReference>
<dbReference type="RefSeq" id="XP_022132715.1">
    <property type="nucleotide sequence ID" value="XM_022277023.1"/>
</dbReference>
<dbReference type="InterPro" id="IPR045180">
    <property type="entry name" value="La_dom_prot"/>
</dbReference>
<dbReference type="Gene3D" id="1.10.10.10">
    <property type="entry name" value="Winged helix-like DNA-binding domain superfamily/Winged helix DNA-binding domain"/>
    <property type="match status" value="1"/>
</dbReference>
<dbReference type="SUPFAM" id="SSF46785">
    <property type="entry name" value="Winged helix' DNA-binding domain"/>
    <property type="match status" value="1"/>
</dbReference>
<evidence type="ECO:0000259" key="4">
    <source>
        <dbReference type="PROSITE" id="PS50961"/>
    </source>
</evidence>
<organism evidence="5 6">
    <name type="scientific">Momordica charantia</name>
    <name type="common">Bitter gourd</name>
    <name type="synonym">Balsam pear</name>
    <dbReference type="NCBI Taxonomy" id="3673"/>
    <lineage>
        <taxon>Eukaryota</taxon>
        <taxon>Viridiplantae</taxon>
        <taxon>Streptophyta</taxon>
        <taxon>Embryophyta</taxon>
        <taxon>Tracheophyta</taxon>
        <taxon>Spermatophyta</taxon>
        <taxon>Magnoliopsida</taxon>
        <taxon>eudicotyledons</taxon>
        <taxon>Gunneridae</taxon>
        <taxon>Pentapetalae</taxon>
        <taxon>rosids</taxon>
        <taxon>fabids</taxon>
        <taxon>Cucurbitales</taxon>
        <taxon>Cucurbitaceae</taxon>
        <taxon>Momordiceae</taxon>
        <taxon>Momordica</taxon>
    </lineage>
</organism>
<dbReference type="GeneID" id="111005512"/>
<dbReference type="InterPro" id="IPR036390">
    <property type="entry name" value="WH_DNA-bd_sf"/>
</dbReference>
<evidence type="ECO:0000256" key="1">
    <source>
        <dbReference type="ARBA" id="ARBA00022884"/>
    </source>
</evidence>
<name>A0A6J1BT89_MOMCH</name>
<feature type="compositionally biased region" description="Basic and acidic residues" evidence="3">
    <location>
        <begin position="257"/>
        <end position="277"/>
    </location>
</feature>
<dbReference type="KEGG" id="mcha:111005512"/>
<evidence type="ECO:0000313" key="6">
    <source>
        <dbReference type="RefSeq" id="XP_022132715.1"/>
    </source>
</evidence>
<dbReference type="InterPro" id="IPR006630">
    <property type="entry name" value="La_HTH"/>
</dbReference>